<evidence type="ECO:0008006" key="4">
    <source>
        <dbReference type="Google" id="ProtNLM"/>
    </source>
</evidence>
<dbReference type="eggNOG" id="COG1705">
    <property type="taxonomic scope" value="Bacteria"/>
</dbReference>
<reference evidence="2 3" key="1">
    <citation type="journal article" date="2011" name="J. Bacteriol.">
        <title>Draft genome sequence of the anoxygenic filamentous phototrophic bacterium Oscillochloris trichoides subsp. DG-6.</title>
        <authorList>
            <person name="Kuznetsov B.B."/>
            <person name="Ivanovsky R.N."/>
            <person name="Keppen O.I."/>
            <person name="Sukhacheva M.V."/>
            <person name="Bumazhkin B.K."/>
            <person name="Patutina E.O."/>
            <person name="Beletsky A.V."/>
            <person name="Mardanov A.V."/>
            <person name="Baslerov R.V."/>
            <person name="Panteleeva A.N."/>
            <person name="Kolganova T.V."/>
            <person name="Ravin N.V."/>
            <person name="Skryabin K.G."/>
        </authorList>
    </citation>
    <scope>NUCLEOTIDE SEQUENCE [LARGE SCALE GENOMIC DNA]</scope>
    <source>
        <strain evidence="2 3">DG-6</strain>
    </source>
</reference>
<sequence length="374" mass="40980">MEVLMANFSPHTDHWWRERGEPRVLSILLALALSLPPLVLLDLISLHQAGRVALVLAWVAGILLIARLPGILRPEGRRTLVLSAILLTTLGAGLSLGLSTPPATAAEGLSFKSAPRISQDSFVAILQRAGSPAAGDAANLYSIIVSYGLDPAVALAFFQHESSFCLAGACANNDLHNWGMLRRAIKPERSSGRVGGFARYYSWEDGVRDWCELILYRYVNRGLDTVEKAIPVYAPSSDNNVPSAYINTIRRVVASWSGRRFEPAPDLPTYTGSLDQALVSETFIASGITYHPNWAFHTYMLEQARQGRPLGPPMEDSRIINVSGQRYAVQVFAQDTLYTPLAEEEENTNWSDVRRLSDLLVNANTAPAPTPAEE</sequence>
<proteinExistence type="predicted"/>
<dbReference type="AlphaFoldDB" id="E1IDK5"/>
<dbReference type="HOGENOM" id="CLU_739331_0_0_0"/>
<keyword evidence="3" id="KW-1185">Reference proteome</keyword>
<feature type="transmembrane region" description="Helical" evidence="1">
    <location>
        <begin position="80"/>
        <end position="98"/>
    </location>
</feature>
<dbReference type="EMBL" id="ADVR01000042">
    <property type="protein sequence ID" value="EFO80713.1"/>
    <property type="molecule type" value="Genomic_DNA"/>
</dbReference>
<keyword evidence="1" id="KW-0472">Membrane</keyword>
<keyword evidence="1" id="KW-0812">Transmembrane</keyword>
<comment type="caution">
    <text evidence="2">The sequence shown here is derived from an EMBL/GenBank/DDBJ whole genome shotgun (WGS) entry which is preliminary data.</text>
</comment>
<organism evidence="2 3">
    <name type="scientific">Oscillochloris trichoides DG-6</name>
    <dbReference type="NCBI Taxonomy" id="765420"/>
    <lineage>
        <taxon>Bacteria</taxon>
        <taxon>Bacillati</taxon>
        <taxon>Chloroflexota</taxon>
        <taxon>Chloroflexia</taxon>
        <taxon>Chloroflexales</taxon>
        <taxon>Chloroflexineae</taxon>
        <taxon>Oscillochloridaceae</taxon>
        <taxon>Oscillochloris</taxon>
    </lineage>
</organism>
<evidence type="ECO:0000313" key="3">
    <source>
        <dbReference type="Proteomes" id="UP000054010"/>
    </source>
</evidence>
<feature type="transmembrane region" description="Helical" evidence="1">
    <location>
        <begin position="24"/>
        <end position="44"/>
    </location>
</feature>
<name>E1IDK5_9CHLR</name>
<dbReference type="Proteomes" id="UP000054010">
    <property type="component" value="Unassembled WGS sequence"/>
</dbReference>
<evidence type="ECO:0000313" key="2">
    <source>
        <dbReference type="EMBL" id="EFO80713.1"/>
    </source>
</evidence>
<dbReference type="eggNOG" id="COG3023">
    <property type="taxonomic scope" value="Bacteria"/>
</dbReference>
<accession>E1IDK5</accession>
<dbReference type="STRING" id="765420.OSCT_1406"/>
<feature type="transmembrane region" description="Helical" evidence="1">
    <location>
        <begin position="50"/>
        <end position="68"/>
    </location>
</feature>
<keyword evidence="1" id="KW-1133">Transmembrane helix</keyword>
<evidence type="ECO:0000256" key="1">
    <source>
        <dbReference type="SAM" id="Phobius"/>
    </source>
</evidence>
<protein>
    <recommendedName>
        <fullName evidence="4">Mannosyl-glycoprotein endo-beta-N-acetylglucosamidase-like domain-containing protein</fullName>
    </recommendedName>
</protein>
<gene>
    <name evidence="2" type="ORF">OSCT_1406</name>
</gene>